<evidence type="ECO:0000256" key="9">
    <source>
        <dbReference type="RuleBase" id="RU365075"/>
    </source>
</evidence>
<feature type="domain" description="Conserved oligomeric complex COG6 N-terminal" evidence="12">
    <location>
        <begin position="49"/>
        <end position="155"/>
    </location>
</feature>
<dbReference type="GO" id="GO:0017119">
    <property type="term" value="C:Golgi transport complex"/>
    <property type="evidence" value="ECO:0007669"/>
    <property type="project" value="UniProtKB-UniRule"/>
</dbReference>
<feature type="domain" description="Conserved Oligomeric Golgi complex subunit 6 C-terminal" evidence="13">
    <location>
        <begin position="188"/>
        <end position="629"/>
    </location>
</feature>
<evidence type="ECO:0000313" key="14">
    <source>
        <dbReference type="EnsemblProtists" id="HpaP807917"/>
    </source>
</evidence>
<name>M4BNC9_HYAAE</name>
<dbReference type="Pfam" id="PF20653">
    <property type="entry name" value="COG6_C"/>
    <property type="match status" value="1"/>
</dbReference>
<evidence type="ECO:0000256" key="4">
    <source>
        <dbReference type="ARBA" id="ARBA00022448"/>
    </source>
</evidence>
<dbReference type="GO" id="GO:0006891">
    <property type="term" value="P:intra-Golgi vesicle-mediated transport"/>
    <property type="evidence" value="ECO:0007669"/>
    <property type="project" value="UniProtKB-UniRule"/>
</dbReference>
<protein>
    <recommendedName>
        <fullName evidence="3 9">Conserved oligomeric Golgi complex subunit 6</fullName>
        <shortName evidence="9">COG complex subunit 6</shortName>
    </recommendedName>
    <alternativeName>
        <fullName evidence="8 9">Component of oligomeric Golgi complex 6</fullName>
    </alternativeName>
</protein>
<dbReference type="eggNOG" id="KOG3758">
    <property type="taxonomic scope" value="Eukaryota"/>
</dbReference>
<evidence type="ECO:0000256" key="6">
    <source>
        <dbReference type="ARBA" id="ARBA00023034"/>
    </source>
</evidence>
<dbReference type="PANTHER" id="PTHR21506">
    <property type="entry name" value="COMPONENT OF OLIGOMERIC GOLGI COMPLEX 6"/>
    <property type="match status" value="1"/>
</dbReference>
<dbReference type="AlphaFoldDB" id="M4BNC9"/>
<evidence type="ECO:0000256" key="10">
    <source>
        <dbReference type="SAM" id="Coils"/>
    </source>
</evidence>
<evidence type="ECO:0000256" key="11">
    <source>
        <dbReference type="SAM" id="MobiDB-lite"/>
    </source>
</evidence>
<dbReference type="PANTHER" id="PTHR21506:SF0">
    <property type="entry name" value="CONSERVED OLIGOMERIC GOLGI COMPLEX SUBUNIT 6"/>
    <property type="match status" value="1"/>
</dbReference>
<dbReference type="InterPro" id="IPR010490">
    <property type="entry name" value="COG6"/>
</dbReference>
<keyword evidence="5 9" id="KW-0653">Protein transport</keyword>
<proteinExistence type="inferred from homology"/>
<keyword evidence="4 9" id="KW-0813">Transport</keyword>
<comment type="function">
    <text evidence="9">Required for normal Golgi function.</text>
</comment>
<evidence type="ECO:0000256" key="5">
    <source>
        <dbReference type="ARBA" id="ARBA00022927"/>
    </source>
</evidence>
<dbReference type="InParanoid" id="M4BNC9"/>
<dbReference type="SMART" id="SM01087">
    <property type="entry name" value="COG6"/>
    <property type="match status" value="1"/>
</dbReference>
<evidence type="ECO:0000259" key="12">
    <source>
        <dbReference type="Pfam" id="PF06419"/>
    </source>
</evidence>
<comment type="subunit">
    <text evidence="9">Component of the conserved oligomeric Golgi complex.</text>
</comment>
<dbReference type="Proteomes" id="UP000011713">
    <property type="component" value="Unassembled WGS sequence"/>
</dbReference>
<evidence type="ECO:0000256" key="3">
    <source>
        <dbReference type="ARBA" id="ARBA00020973"/>
    </source>
</evidence>
<evidence type="ECO:0000256" key="2">
    <source>
        <dbReference type="ARBA" id="ARBA00011023"/>
    </source>
</evidence>
<keyword evidence="7 9" id="KW-0472">Membrane</keyword>
<feature type="compositionally biased region" description="Low complexity" evidence="11">
    <location>
        <begin position="596"/>
        <end position="613"/>
    </location>
</feature>
<dbReference type="Pfam" id="PF06419">
    <property type="entry name" value="COG6_N"/>
    <property type="match status" value="1"/>
</dbReference>
<dbReference type="STRING" id="559515.M4BNC9"/>
<dbReference type="EMBL" id="JH598455">
    <property type="status" value="NOT_ANNOTATED_CDS"/>
    <property type="molecule type" value="Genomic_DNA"/>
</dbReference>
<reference evidence="15" key="1">
    <citation type="journal article" date="2010" name="Science">
        <title>Signatures of adaptation to obligate biotrophy in the Hyaloperonospora arabidopsidis genome.</title>
        <authorList>
            <person name="Baxter L."/>
            <person name="Tripathy S."/>
            <person name="Ishaque N."/>
            <person name="Boot N."/>
            <person name="Cabral A."/>
            <person name="Kemen E."/>
            <person name="Thines M."/>
            <person name="Ah-Fong A."/>
            <person name="Anderson R."/>
            <person name="Badejoko W."/>
            <person name="Bittner-Eddy P."/>
            <person name="Boore J.L."/>
            <person name="Chibucos M.C."/>
            <person name="Coates M."/>
            <person name="Dehal P."/>
            <person name="Delehaunty K."/>
            <person name="Dong S."/>
            <person name="Downton P."/>
            <person name="Dumas B."/>
            <person name="Fabro G."/>
            <person name="Fronick C."/>
            <person name="Fuerstenberg S.I."/>
            <person name="Fulton L."/>
            <person name="Gaulin E."/>
            <person name="Govers F."/>
            <person name="Hughes L."/>
            <person name="Humphray S."/>
            <person name="Jiang R.H."/>
            <person name="Judelson H."/>
            <person name="Kamoun S."/>
            <person name="Kyung K."/>
            <person name="Meijer H."/>
            <person name="Minx P."/>
            <person name="Morris P."/>
            <person name="Nelson J."/>
            <person name="Phuntumart V."/>
            <person name="Qutob D."/>
            <person name="Rehmany A."/>
            <person name="Rougon-Cardoso A."/>
            <person name="Ryden P."/>
            <person name="Torto-Alalibo T."/>
            <person name="Studholme D."/>
            <person name="Wang Y."/>
            <person name="Win J."/>
            <person name="Wood J."/>
            <person name="Clifton S.W."/>
            <person name="Rogers J."/>
            <person name="Van den Ackerveken G."/>
            <person name="Jones J.D."/>
            <person name="McDowell J.M."/>
            <person name="Beynon J."/>
            <person name="Tyler B.M."/>
        </authorList>
    </citation>
    <scope>NUCLEOTIDE SEQUENCE [LARGE SCALE GENOMIC DNA]</scope>
    <source>
        <strain evidence="15">Emoy2</strain>
    </source>
</reference>
<reference evidence="14" key="2">
    <citation type="submission" date="2015-06" db="UniProtKB">
        <authorList>
            <consortium name="EnsemblProtists"/>
        </authorList>
    </citation>
    <scope>IDENTIFICATION</scope>
    <source>
        <strain evidence="14">Emoy2</strain>
    </source>
</reference>
<dbReference type="GO" id="GO:0000139">
    <property type="term" value="C:Golgi membrane"/>
    <property type="evidence" value="ECO:0007669"/>
    <property type="project" value="UniProtKB-SubCell"/>
</dbReference>
<accession>M4BNC9</accession>
<keyword evidence="6 9" id="KW-0333">Golgi apparatus</keyword>
<comment type="similarity">
    <text evidence="2 9">Belongs to the COG6 family.</text>
</comment>
<dbReference type="InterPro" id="IPR048369">
    <property type="entry name" value="COG6_C"/>
</dbReference>
<organism evidence="14 15">
    <name type="scientific">Hyaloperonospora arabidopsidis (strain Emoy2)</name>
    <name type="common">Downy mildew agent</name>
    <name type="synonym">Peronospora arabidopsidis</name>
    <dbReference type="NCBI Taxonomy" id="559515"/>
    <lineage>
        <taxon>Eukaryota</taxon>
        <taxon>Sar</taxon>
        <taxon>Stramenopiles</taxon>
        <taxon>Oomycota</taxon>
        <taxon>Peronosporomycetes</taxon>
        <taxon>Peronosporales</taxon>
        <taxon>Peronosporaceae</taxon>
        <taxon>Hyaloperonospora</taxon>
    </lineage>
</organism>
<keyword evidence="15" id="KW-1185">Reference proteome</keyword>
<feature type="region of interest" description="Disordered" evidence="11">
    <location>
        <begin position="596"/>
        <end position="616"/>
    </location>
</feature>
<comment type="subcellular location">
    <subcellularLocation>
        <location evidence="1 9">Golgi apparatus membrane</location>
        <topology evidence="1 9">Peripheral membrane protein</topology>
    </subcellularLocation>
</comment>
<evidence type="ECO:0000259" key="13">
    <source>
        <dbReference type="Pfam" id="PF20653"/>
    </source>
</evidence>
<evidence type="ECO:0000256" key="8">
    <source>
        <dbReference type="ARBA" id="ARBA00031348"/>
    </source>
</evidence>
<dbReference type="HOGENOM" id="CLU_011361_1_1_1"/>
<sequence length="636" mass="70878">MTTPALQARVHKLLGSRTELKATTSLLSTLVKVDGTSLVQLDTSVNTETSSLATLRRTLRSSLEMQQLSLAQKALDGYEQTLEQVSNLATQVNELDAKCAQIVDFLAMTKMETQQVQSEAAAIAKNRDKVHEQWHDVKVFLDRYHLTEVEVRTLYAEELTENDMDTFVSTMERVRQVKADCKELVATDKIHCGYCKESFVTSRRSLLVRRFITALTVGGPHGIPRPIEMHAHDPVRYCGDMLAWVHQSIATEKEFFRVLFDGDTDFSPLGSPDHHLSTIDEPQKYADSAAEDGCSSMVGRAFDGVSRPLQERIEQTLCSPHGMIVAYKLVHLLAFYHYKFDQLIAHADVARALRHCREVANEAFRRQFQQLVDGVAASPQDYTTNLAASHAVLDVSRRLVTLLEVFQTSLLPEQEKEADLAPLFDKILAAVELMSQRSVASLDPIEALVFRINNFSCLQAPLARFPEVMTWYLKTGQDVDGWLRDLSELQASSVMDRCRGSTLVQHIHEFQQSCGAAETKTGILPAGTPGLDGETISRVMRDFCAVLMTLTFPQLESLAQPVLSEKAHALTRATLASKYKLIYEFVHDAKNGYAVSDEPTSSTSLSGSSSKQSQCVVLPHTPEEIRNVLEIDEGTK</sequence>
<dbReference type="InterPro" id="IPR048368">
    <property type="entry name" value="COG6_N"/>
</dbReference>
<keyword evidence="10" id="KW-0175">Coiled coil</keyword>
<dbReference type="EnsemblProtists" id="HpaT807917">
    <property type="protein sequence ID" value="HpaP807917"/>
    <property type="gene ID" value="HpaG807917"/>
</dbReference>
<dbReference type="GO" id="GO:0015031">
    <property type="term" value="P:protein transport"/>
    <property type="evidence" value="ECO:0007669"/>
    <property type="project" value="UniProtKB-KW"/>
</dbReference>
<feature type="coiled-coil region" evidence="10">
    <location>
        <begin position="68"/>
        <end position="98"/>
    </location>
</feature>
<dbReference type="VEuPathDB" id="FungiDB:HpaG807917"/>
<evidence type="ECO:0000256" key="7">
    <source>
        <dbReference type="ARBA" id="ARBA00023136"/>
    </source>
</evidence>
<evidence type="ECO:0000313" key="15">
    <source>
        <dbReference type="Proteomes" id="UP000011713"/>
    </source>
</evidence>
<evidence type="ECO:0000256" key="1">
    <source>
        <dbReference type="ARBA" id="ARBA00004395"/>
    </source>
</evidence>
<dbReference type="OMA" id="HTIXVEL"/>